<proteinExistence type="predicted"/>
<evidence type="ECO:0000313" key="2">
    <source>
        <dbReference type="Proteomes" id="UP000724874"/>
    </source>
</evidence>
<dbReference type="EMBL" id="JADNYJ010000034">
    <property type="protein sequence ID" value="KAF8902768.1"/>
    <property type="molecule type" value="Genomic_DNA"/>
</dbReference>
<accession>A0A9P5NSZ6</accession>
<dbReference type="OrthoDB" id="2974017at2759"/>
<dbReference type="Gene3D" id="2.80.10.50">
    <property type="match status" value="1"/>
</dbReference>
<sequence length="268" mass="30217">MSFTDDDPLRPGTYAIINAKYKQQVQVLATSGGYDIVPTNTAVNHKWTVTYLAGKKRWAIQETTSQIFANMQNPLNVDLAGNNLATKNARDCWIIKHCRFQRYRICSASQPERHHLQLWLSSNNISDSSLWMFKSIEAEAPVLDGANPTVFLNRFSIYYHIYTPDKAICTKRPAFLNDAYVSCIRSTWLAPPQDARSLRHFLSSLENIDPSKTSLFSSRFSGSPLQDNMPIFLTEGKSLGATVEDPVVLYSKILPKTEMKAGTDLFVV</sequence>
<protein>
    <submittedName>
        <fullName evidence="1">Uncharacterized protein</fullName>
    </submittedName>
</protein>
<comment type="caution">
    <text evidence="1">The sequence shown here is derived from an EMBL/GenBank/DDBJ whole genome shotgun (WGS) entry which is preliminary data.</text>
</comment>
<reference evidence="1" key="1">
    <citation type="submission" date="2020-11" db="EMBL/GenBank/DDBJ databases">
        <authorList>
            <consortium name="DOE Joint Genome Institute"/>
            <person name="Ahrendt S."/>
            <person name="Riley R."/>
            <person name="Andreopoulos W."/>
            <person name="LaButti K."/>
            <person name="Pangilinan J."/>
            <person name="Ruiz-duenas F.J."/>
            <person name="Barrasa J.M."/>
            <person name="Sanchez-Garcia M."/>
            <person name="Camarero S."/>
            <person name="Miyauchi S."/>
            <person name="Serrano A."/>
            <person name="Linde D."/>
            <person name="Babiker R."/>
            <person name="Drula E."/>
            <person name="Ayuso-Fernandez I."/>
            <person name="Pacheco R."/>
            <person name="Padilla G."/>
            <person name="Ferreira P."/>
            <person name="Barriuso J."/>
            <person name="Kellner H."/>
            <person name="Castanera R."/>
            <person name="Alfaro M."/>
            <person name="Ramirez L."/>
            <person name="Pisabarro A.G."/>
            <person name="Kuo A."/>
            <person name="Tritt A."/>
            <person name="Lipzen A."/>
            <person name="He G."/>
            <person name="Yan M."/>
            <person name="Ng V."/>
            <person name="Cullen D."/>
            <person name="Martin F."/>
            <person name="Rosso M.-N."/>
            <person name="Henrissat B."/>
            <person name="Hibbett D."/>
            <person name="Martinez A.T."/>
            <person name="Grigoriev I.V."/>
        </authorList>
    </citation>
    <scope>NUCLEOTIDE SEQUENCE</scope>
    <source>
        <strain evidence="1">AH 44721</strain>
    </source>
</reference>
<gene>
    <name evidence="1" type="ORF">CPB84DRAFT_1775411</name>
</gene>
<organism evidence="1 2">
    <name type="scientific">Gymnopilus junonius</name>
    <name type="common">Spectacular rustgill mushroom</name>
    <name type="synonym">Gymnopilus spectabilis subsp. junonius</name>
    <dbReference type="NCBI Taxonomy" id="109634"/>
    <lineage>
        <taxon>Eukaryota</taxon>
        <taxon>Fungi</taxon>
        <taxon>Dikarya</taxon>
        <taxon>Basidiomycota</taxon>
        <taxon>Agaricomycotina</taxon>
        <taxon>Agaricomycetes</taxon>
        <taxon>Agaricomycetidae</taxon>
        <taxon>Agaricales</taxon>
        <taxon>Agaricineae</taxon>
        <taxon>Hymenogastraceae</taxon>
        <taxon>Gymnopilus</taxon>
    </lineage>
</organism>
<name>A0A9P5NSZ6_GYMJU</name>
<dbReference type="Proteomes" id="UP000724874">
    <property type="component" value="Unassembled WGS sequence"/>
</dbReference>
<keyword evidence="2" id="KW-1185">Reference proteome</keyword>
<dbReference type="AlphaFoldDB" id="A0A9P5NSZ6"/>
<evidence type="ECO:0000313" key="1">
    <source>
        <dbReference type="EMBL" id="KAF8902768.1"/>
    </source>
</evidence>